<gene>
    <name evidence="4" type="ORF">GRX01_07730</name>
</gene>
<feature type="compositionally biased region" description="Basic and acidic residues" evidence="1">
    <location>
        <begin position="106"/>
        <end position="125"/>
    </location>
</feature>
<dbReference type="AlphaFoldDB" id="A0A6B0SUA8"/>
<keyword evidence="5" id="KW-1185">Reference proteome</keyword>
<sequence>MFDEDDDGELFDLERQAGEAEERGPRVDVPSVDDPSDSLPDPSTVDPAIQRSFLSGVVYANVALLGVSLGLMLVGFRGDWRAGGAAIVIGVLAGVRVYQTVRAFKQRDRDGDADGPECRDEERDAPAAVDDVSAASDGAVADTDGSSDPENP</sequence>
<feature type="transmembrane region" description="Helical" evidence="2">
    <location>
        <begin position="53"/>
        <end position="74"/>
    </location>
</feature>
<evidence type="ECO:0000313" key="5">
    <source>
        <dbReference type="Proteomes" id="UP000437065"/>
    </source>
</evidence>
<evidence type="ECO:0000313" key="4">
    <source>
        <dbReference type="EMBL" id="MXR41226.1"/>
    </source>
</evidence>
<organism evidence="4 5">
    <name type="scientific">Halobaculum saliterrae</name>
    <dbReference type="NCBI Taxonomy" id="2073113"/>
    <lineage>
        <taxon>Archaea</taxon>
        <taxon>Methanobacteriati</taxon>
        <taxon>Methanobacteriota</taxon>
        <taxon>Stenosarchaea group</taxon>
        <taxon>Halobacteria</taxon>
        <taxon>Halobacteriales</taxon>
        <taxon>Haloferacaceae</taxon>
        <taxon>Halobaculum</taxon>
    </lineage>
</organism>
<feature type="compositionally biased region" description="Basic and acidic residues" evidence="1">
    <location>
        <begin position="12"/>
        <end position="26"/>
    </location>
</feature>
<dbReference type="Proteomes" id="UP000437065">
    <property type="component" value="Unassembled WGS sequence"/>
</dbReference>
<keyword evidence="2" id="KW-1133">Transmembrane helix</keyword>
<accession>A0A6B0SUA8</accession>
<name>A0A6B0SUA8_9EURY</name>
<dbReference type="Pfam" id="PF24008">
    <property type="entry name" value="DUF7322"/>
    <property type="match status" value="1"/>
</dbReference>
<keyword evidence="2" id="KW-0472">Membrane</keyword>
<keyword evidence="2" id="KW-0812">Transmembrane</keyword>
<feature type="compositionally biased region" description="Low complexity" evidence="1">
    <location>
        <begin position="126"/>
        <end position="144"/>
    </location>
</feature>
<evidence type="ECO:0000259" key="3">
    <source>
        <dbReference type="Pfam" id="PF24008"/>
    </source>
</evidence>
<feature type="region of interest" description="Disordered" evidence="1">
    <location>
        <begin position="106"/>
        <end position="152"/>
    </location>
</feature>
<comment type="caution">
    <text evidence="4">The sequence shown here is derived from an EMBL/GenBank/DDBJ whole genome shotgun (WGS) entry which is preliminary data.</text>
</comment>
<proteinExistence type="predicted"/>
<feature type="compositionally biased region" description="Low complexity" evidence="1">
    <location>
        <begin position="27"/>
        <end position="44"/>
    </location>
</feature>
<protein>
    <recommendedName>
        <fullName evidence="3">DUF7322 domain-containing protein</fullName>
    </recommendedName>
</protein>
<feature type="domain" description="DUF7322" evidence="3">
    <location>
        <begin position="44"/>
        <end position="103"/>
    </location>
</feature>
<feature type="transmembrane region" description="Helical" evidence="2">
    <location>
        <begin position="80"/>
        <end position="98"/>
    </location>
</feature>
<evidence type="ECO:0000256" key="1">
    <source>
        <dbReference type="SAM" id="MobiDB-lite"/>
    </source>
</evidence>
<dbReference type="RefSeq" id="WP_159665214.1">
    <property type="nucleotide sequence ID" value="NZ_WUUS01000004.1"/>
</dbReference>
<feature type="compositionally biased region" description="Acidic residues" evidence="1">
    <location>
        <begin position="1"/>
        <end position="11"/>
    </location>
</feature>
<dbReference type="InterPro" id="IPR055746">
    <property type="entry name" value="DUF7322"/>
</dbReference>
<reference evidence="4 5" key="1">
    <citation type="submission" date="2019-12" db="EMBL/GenBank/DDBJ databases">
        <title>Isolation and characterization of three novel carbon monoxide-oxidizing members of Halobacteria from salione crusts and soils.</title>
        <authorList>
            <person name="Myers M.R."/>
            <person name="King G.M."/>
        </authorList>
    </citation>
    <scope>NUCLEOTIDE SEQUENCE [LARGE SCALE GENOMIC DNA]</scope>
    <source>
        <strain evidence="4 5">WSA2</strain>
    </source>
</reference>
<evidence type="ECO:0000256" key="2">
    <source>
        <dbReference type="SAM" id="Phobius"/>
    </source>
</evidence>
<dbReference type="EMBL" id="WUUS01000004">
    <property type="protein sequence ID" value="MXR41226.1"/>
    <property type="molecule type" value="Genomic_DNA"/>
</dbReference>
<feature type="region of interest" description="Disordered" evidence="1">
    <location>
        <begin position="1"/>
        <end position="44"/>
    </location>
</feature>